<gene>
    <name evidence="1" type="ORF">ACAOBT_LOCUS4069</name>
</gene>
<reference evidence="1" key="1">
    <citation type="submission" date="2022-03" db="EMBL/GenBank/DDBJ databases">
        <authorList>
            <person name="Sayadi A."/>
        </authorList>
    </citation>
    <scope>NUCLEOTIDE SEQUENCE</scope>
</reference>
<dbReference type="AlphaFoldDB" id="A0A9P0JVT0"/>
<dbReference type="Proteomes" id="UP001152888">
    <property type="component" value="Unassembled WGS sequence"/>
</dbReference>
<evidence type="ECO:0000313" key="1">
    <source>
        <dbReference type="EMBL" id="CAH1961296.1"/>
    </source>
</evidence>
<dbReference type="EMBL" id="CAKOFQ010006693">
    <property type="protein sequence ID" value="CAH1961296.1"/>
    <property type="molecule type" value="Genomic_DNA"/>
</dbReference>
<keyword evidence="2" id="KW-1185">Reference proteome</keyword>
<protein>
    <submittedName>
        <fullName evidence="1">Uncharacterized protein</fullName>
    </submittedName>
</protein>
<evidence type="ECO:0000313" key="2">
    <source>
        <dbReference type="Proteomes" id="UP001152888"/>
    </source>
</evidence>
<accession>A0A9P0JVT0</accession>
<sequence>MQCCRICIYPELSVPPKIGKPLGSIWNESQTDSTEMYI</sequence>
<proteinExistence type="predicted"/>
<comment type="caution">
    <text evidence="1">The sequence shown here is derived from an EMBL/GenBank/DDBJ whole genome shotgun (WGS) entry which is preliminary data.</text>
</comment>
<organism evidence="1 2">
    <name type="scientific">Acanthoscelides obtectus</name>
    <name type="common">Bean weevil</name>
    <name type="synonym">Bruchus obtectus</name>
    <dbReference type="NCBI Taxonomy" id="200917"/>
    <lineage>
        <taxon>Eukaryota</taxon>
        <taxon>Metazoa</taxon>
        <taxon>Ecdysozoa</taxon>
        <taxon>Arthropoda</taxon>
        <taxon>Hexapoda</taxon>
        <taxon>Insecta</taxon>
        <taxon>Pterygota</taxon>
        <taxon>Neoptera</taxon>
        <taxon>Endopterygota</taxon>
        <taxon>Coleoptera</taxon>
        <taxon>Polyphaga</taxon>
        <taxon>Cucujiformia</taxon>
        <taxon>Chrysomeloidea</taxon>
        <taxon>Chrysomelidae</taxon>
        <taxon>Bruchinae</taxon>
        <taxon>Bruchini</taxon>
        <taxon>Acanthoscelides</taxon>
    </lineage>
</organism>
<name>A0A9P0JVT0_ACAOB</name>